<sequence length="239" mass="26959">MYAVMNPTDAAVAFGSLKLDQGSLQQQNLLCALVKEGVCKGGSLAGQRLDVRASTWTRVYKCEVFASLHRWDVEWEVQFSFTHVTFHHHLLVKAHQEYSEQRVNVFVCDVTAEDLSAFIAPSSVDVVTLVFMLSAVSPAKMAEVIINLKQVLKVDMFGYGTMKWVTWPRRWIQGEFCLLHSDLKSEHEENGVEAENDIDLRGEGVAALFEPDLSLEMKRIEVCKHDILVKCLGKDTNIQ</sequence>
<proteinExistence type="inferred from homology"/>
<dbReference type="SUPFAM" id="SSF53335">
    <property type="entry name" value="S-adenosyl-L-methionine-dependent methyltransferases"/>
    <property type="match status" value="1"/>
</dbReference>
<dbReference type="InterPro" id="IPR026113">
    <property type="entry name" value="METTL2/6/8-like"/>
</dbReference>
<evidence type="ECO:0000256" key="3">
    <source>
        <dbReference type="ARBA" id="ARBA00022679"/>
    </source>
</evidence>
<evidence type="ECO:0000313" key="4">
    <source>
        <dbReference type="EMBL" id="CAK9274267.1"/>
    </source>
</evidence>
<name>A0ABP0X594_9BRYO</name>
<evidence type="ECO:0000256" key="1">
    <source>
        <dbReference type="ARBA" id="ARBA00009725"/>
    </source>
</evidence>
<evidence type="ECO:0000256" key="2">
    <source>
        <dbReference type="ARBA" id="ARBA00022603"/>
    </source>
</evidence>
<accession>A0ABP0X594</accession>
<dbReference type="EMBL" id="OZ020101">
    <property type="protein sequence ID" value="CAK9274267.1"/>
    <property type="molecule type" value="Genomic_DNA"/>
</dbReference>
<gene>
    <name evidence="4" type="ORF">CSSPJE1EN1_LOCUS19745</name>
</gene>
<dbReference type="Proteomes" id="UP001497444">
    <property type="component" value="Chromosome 6"/>
</dbReference>
<keyword evidence="5" id="KW-1185">Reference proteome</keyword>
<reference evidence="4" key="1">
    <citation type="submission" date="2024-02" db="EMBL/GenBank/DDBJ databases">
        <authorList>
            <consortium name="ELIXIR-Norway"/>
            <consortium name="Elixir Norway"/>
        </authorList>
    </citation>
    <scope>NUCLEOTIDE SEQUENCE</scope>
</reference>
<organism evidence="4 5">
    <name type="scientific">Sphagnum jensenii</name>
    <dbReference type="NCBI Taxonomy" id="128206"/>
    <lineage>
        <taxon>Eukaryota</taxon>
        <taxon>Viridiplantae</taxon>
        <taxon>Streptophyta</taxon>
        <taxon>Embryophyta</taxon>
        <taxon>Bryophyta</taxon>
        <taxon>Sphagnophytina</taxon>
        <taxon>Sphagnopsida</taxon>
        <taxon>Sphagnales</taxon>
        <taxon>Sphagnaceae</taxon>
        <taxon>Sphagnum</taxon>
    </lineage>
</organism>
<keyword evidence="3" id="KW-0808">Transferase</keyword>
<dbReference type="InterPro" id="IPR029063">
    <property type="entry name" value="SAM-dependent_MTases_sf"/>
</dbReference>
<evidence type="ECO:0000313" key="5">
    <source>
        <dbReference type="Proteomes" id="UP001497444"/>
    </source>
</evidence>
<evidence type="ECO:0008006" key="6">
    <source>
        <dbReference type="Google" id="ProtNLM"/>
    </source>
</evidence>
<protein>
    <recommendedName>
        <fullName evidence="6">Methyltransferase type 11 domain-containing protein</fullName>
    </recommendedName>
</protein>
<keyword evidence="2" id="KW-0489">Methyltransferase</keyword>
<dbReference type="PANTHER" id="PTHR22809:SF5">
    <property type="entry name" value="TRNA N(3)-METHYLCYTIDINE METHYLTRANSFERASE METTL6"/>
    <property type="match status" value="1"/>
</dbReference>
<dbReference type="PANTHER" id="PTHR22809">
    <property type="entry name" value="METHYLTRANSFERASE-RELATED"/>
    <property type="match status" value="1"/>
</dbReference>
<comment type="similarity">
    <text evidence="1">Belongs to the methyltransferase superfamily. METL family.</text>
</comment>
<dbReference type="Gene3D" id="3.40.50.150">
    <property type="entry name" value="Vaccinia Virus protein VP39"/>
    <property type="match status" value="1"/>
</dbReference>